<dbReference type="EMBL" id="CP001958">
    <property type="protein sequence ID" value="ADG96675.1"/>
    <property type="molecule type" value="Genomic_DNA"/>
</dbReference>
<name>D6ZAD3_SEGRD</name>
<proteinExistence type="inferred from homology"/>
<keyword evidence="5" id="KW-1185">Reference proteome</keyword>
<comment type="similarity">
    <text evidence="1">Belongs to the LytR/CpsA/Psr (LCP) family.</text>
</comment>
<gene>
    <name evidence="4" type="ordered locus">Srot_0186</name>
</gene>
<dbReference type="AlphaFoldDB" id="D6ZAD3"/>
<dbReference type="HOGENOM" id="CLU_016455_0_1_11"/>
<dbReference type="PANTHER" id="PTHR33392">
    <property type="entry name" value="POLYISOPRENYL-TEICHOIC ACID--PEPTIDOGLYCAN TEICHOIC ACID TRANSFERASE TAGU"/>
    <property type="match status" value="1"/>
</dbReference>
<dbReference type="PANTHER" id="PTHR33392:SF6">
    <property type="entry name" value="POLYISOPRENYL-TEICHOIC ACID--PEPTIDOGLYCAN TEICHOIC ACID TRANSFERASE TAGU"/>
    <property type="match status" value="1"/>
</dbReference>
<dbReference type="eggNOG" id="COG1316">
    <property type="taxonomic scope" value="Bacteria"/>
</dbReference>
<feature type="domain" description="Cell envelope-related transcriptional attenuator" evidence="3">
    <location>
        <begin position="84"/>
        <end position="226"/>
    </location>
</feature>
<evidence type="ECO:0000256" key="2">
    <source>
        <dbReference type="SAM" id="SignalP"/>
    </source>
</evidence>
<reference evidence="4 5" key="1">
    <citation type="journal article" date="2010" name="Stand. Genomic Sci.">
        <title>Complete genome sequence of Segniliparus rotundus type strain (CDC 1076).</title>
        <authorList>
            <person name="Sikorski J."/>
            <person name="Lapidus A."/>
            <person name="Copeland A."/>
            <person name="Misra M."/>
            <person name="Glavina Del Rio T."/>
            <person name="Nolan M."/>
            <person name="Lucas S."/>
            <person name="Chen F."/>
            <person name="Tice H."/>
            <person name="Cheng J.F."/>
            <person name="Jando M."/>
            <person name="Schneider S."/>
            <person name="Bruce D."/>
            <person name="Goodwin L."/>
            <person name="Pitluck S."/>
            <person name="Liolios K."/>
            <person name="Mikhailova N."/>
            <person name="Pati A."/>
            <person name="Ivanova N."/>
            <person name="Mavromatis K."/>
            <person name="Chen A."/>
            <person name="Palaniappan K."/>
            <person name="Chertkov O."/>
            <person name="Land M."/>
            <person name="Hauser L."/>
            <person name="Chang Y.J."/>
            <person name="Jeffries C.D."/>
            <person name="Brettin T."/>
            <person name="Detter J.C."/>
            <person name="Han C."/>
            <person name="Rohde M."/>
            <person name="Goker M."/>
            <person name="Bristow J."/>
            <person name="Eisen J.A."/>
            <person name="Markowitz V."/>
            <person name="Hugenholtz P."/>
            <person name="Kyrpides N.C."/>
            <person name="Klenk H.P."/>
        </authorList>
    </citation>
    <scope>NUCLEOTIDE SEQUENCE [LARGE SCALE GENOMIC DNA]</scope>
    <source>
        <strain evidence="5">ATCC BAA-972 / CDC 1076 / CIP 108378 / DSM 44985 / JCM 13578</strain>
    </source>
</reference>
<dbReference type="RefSeq" id="WP_013137131.1">
    <property type="nucleotide sequence ID" value="NC_014168.1"/>
</dbReference>
<sequence length="305" mass="32304">MTRWLGRFVRRLAAAVLVLTAGLAVAAFALDTQLRRSDVLDDYPGRPETASGTNWLLVGSDSRIALSERQQEQLATGGDVGPAHSDTVLLIHVPDSGPATVVSLPRDSSVQIPGESGRNKLNTAYARGGGRLLAQTVELATGVRLDHYAEIGFGGLADLVQAVGGVDVCLDEPINDPLAGIDLPQGCQRLDGAQALGVSRSRATPRADLDRMLHQRALIGSLMAKLGSPWTLADPSRISALWHAATEDVVFDDSVHVWQLGELAKALNGPVDATAVPISGFANTDVGNVVLWDKDQAKALFQSLR</sequence>
<organism evidence="4 5">
    <name type="scientific">Segniliparus rotundus (strain ATCC BAA-972 / CDC 1076 / CIP 108378 / DSM 44985 / JCM 13578)</name>
    <dbReference type="NCBI Taxonomy" id="640132"/>
    <lineage>
        <taxon>Bacteria</taxon>
        <taxon>Bacillati</taxon>
        <taxon>Actinomycetota</taxon>
        <taxon>Actinomycetes</taxon>
        <taxon>Mycobacteriales</taxon>
        <taxon>Segniliparaceae</taxon>
        <taxon>Segniliparus</taxon>
    </lineage>
</organism>
<dbReference type="InterPro" id="IPR004474">
    <property type="entry name" value="LytR_CpsA_psr"/>
</dbReference>
<dbReference type="Gene3D" id="3.40.630.190">
    <property type="entry name" value="LCP protein"/>
    <property type="match status" value="1"/>
</dbReference>
<dbReference type="KEGG" id="srt:Srot_0186"/>
<evidence type="ECO:0000259" key="3">
    <source>
        <dbReference type="Pfam" id="PF03816"/>
    </source>
</evidence>
<evidence type="ECO:0000256" key="1">
    <source>
        <dbReference type="ARBA" id="ARBA00006068"/>
    </source>
</evidence>
<dbReference type="NCBIfam" id="TIGR00350">
    <property type="entry name" value="lytR_cpsA_psr"/>
    <property type="match status" value="1"/>
</dbReference>
<feature type="signal peptide" evidence="2">
    <location>
        <begin position="1"/>
        <end position="26"/>
    </location>
</feature>
<dbReference type="Pfam" id="PF03816">
    <property type="entry name" value="LytR_cpsA_psr"/>
    <property type="match status" value="1"/>
</dbReference>
<dbReference type="InterPro" id="IPR050922">
    <property type="entry name" value="LytR/CpsA/Psr_CW_biosynth"/>
</dbReference>
<dbReference type="STRING" id="640132.Srot_0186"/>
<dbReference type="Proteomes" id="UP000002247">
    <property type="component" value="Chromosome"/>
</dbReference>
<protein>
    <submittedName>
        <fullName evidence="4">Cell envelope-related transcriptional attenuator</fullName>
    </submittedName>
</protein>
<feature type="chain" id="PRO_5003091765" evidence="2">
    <location>
        <begin position="27"/>
        <end position="305"/>
    </location>
</feature>
<evidence type="ECO:0000313" key="5">
    <source>
        <dbReference type="Proteomes" id="UP000002247"/>
    </source>
</evidence>
<accession>D6ZAD3</accession>
<evidence type="ECO:0000313" key="4">
    <source>
        <dbReference type="EMBL" id="ADG96675.1"/>
    </source>
</evidence>
<keyword evidence="2" id="KW-0732">Signal</keyword>